<comment type="caution">
    <text evidence="6">The sequence shown here is derived from an EMBL/GenBank/DDBJ whole genome shotgun (WGS) entry which is preliminary data.</text>
</comment>
<evidence type="ECO:0000256" key="2">
    <source>
        <dbReference type="ARBA" id="ARBA00023015"/>
    </source>
</evidence>
<dbReference type="InterPro" id="IPR005119">
    <property type="entry name" value="LysR_subst-bd"/>
</dbReference>
<comment type="similarity">
    <text evidence="1">Belongs to the LysR transcriptional regulatory family.</text>
</comment>
<dbReference type="Proteomes" id="UP001191082">
    <property type="component" value="Unassembled WGS sequence"/>
</dbReference>
<organism evidence="6 7">
    <name type="scientific">Arenibacterium halophilum</name>
    <dbReference type="NCBI Taxonomy" id="2583821"/>
    <lineage>
        <taxon>Bacteria</taxon>
        <taxon>Pseudomonadati</taxon>
        <taxon>Pseudomonadota</taxon>
        <taxon>Alphaproteobacteria</taxon>
        <taxon>Rhodobacterales</taxon>
        <taxon>Paracoccaceae</taxon>
        <taxon>Arenibacterium</taxon>
    </lineage>
</organism>
<keyword evidence="3" id="KW-0238">DNA-binding</keyword>
<dbReference type="InterPro" id="IPR000847">
    <property type="entry name" value="LysR_HTH_N"/>
</dbReference>
<reference evidence="6 7" key="1">
    <citation type="submission" date="2019-05" db="EMBL/GenBank/DDBJ databases">
        <title>Marivita sp. nov. isolated from sea sediment.</title>
        <authorList>
            <person name="Kim W."/>
        </authorList>
    </citation>
    <scope>NUCLEOTIDE SEQUENCE [LARGE SCALE GENOMIC DNA]</scope>
    <source>
        <strain evidence="6 7">CAU 1492</strain>
    </source>
</reference>
<keyword evidence="2" id="KW-0805">Transcription regulation</keyword>
<keyword evidence="7" id="KW-1185">Reference proteome</keyword>
<dbReference type="SUPFAM" id="SSF46785">
    <property type="entry name" value="Winged helix' DNA-binding domain"/>
    <property type="match status" value="1"/>
</dbReference>
<dbReference type="InterPro" id="IPR036390">
    <property type="entry name" value="WH_DNA-bd_sf"/>
</dbReference>
<protein>
    <submittedName>
        <fullName evidence="6">LysR family transcriptional regulator</fullName>
    </submittedName>
</protein>
<evidence type="ECO:0000313" key="7">
    <source>
        <dbReference type="Proteomes" id="UP001191082"/>
    </source>
</evidence>
<evidence type="ECO:0000256" key="1">
    <source>
        <dbReference type="ARBA" id="ARBA00009437"/>
    </source>
</evidence>
<dbReference type="EMBL" id="VCPC01000002">
    <property type="protein sequence ID" value="TMV12717.1"/>
    <property type="molecule type" value="Genomic_DNA"/>
</dbReference>
<dbReference type="Pfam" id="PF03466">
    <property type="entry name" value="LysR_substrate"/>
    <property type="match status" value="1"/>
</dbReference>
<dbReference type="InterPro" id="IPR050950">
    <property type="entry name" value="HTH-type_LysR_regulators"/>
</dbReference>
<proteinExistence type="inferred from homology"/>
<dbReference type="PROSITE" id="PS50931">
    <property type="entry name" value="HTH_LYSR"/>
    <property type="match status" value="1"/>
</dbReference>
<keyword evidence="4" id="KW-0804">Transcription</keyword>
<evidence type="ECO:0000256" key="3">
    <source>
        <dbReference type="ARBA" id="ARBA00023125"/>
    </source>
</evidence>
<evidence type="ECO:0000313" key="6">
    <source>
        <dbReference type="EMBL" id="TMV12717.1"/>
    </source>
</evidence>
<dbReference type="InterPro" id="IPR036388">
    <property type="entry name" value="WH-like_DNA-bd_sf"/>
</dbReference>
<dbReference type="Gene3D" id="1.10.10.10">
    <property type="entry name" value="Winged helix-like DNA-binding domain superfamily/Winged helix DNA-binding domain"/>
    <property type="match status" value="1"/>
</dbReference>
<sequence>MANLQRGTLSRQLTLRHLRVIHGLAEHRLVARVSAALNVTQPAVSKQIAELEEIVGTPIIRRERNRLHLTPVGLRLADHARQVLNQLDRAEFDLQAMASGVAGTVNIGVVSSVAPIVLPQAITLFKNAAPNASLSITEGHFVSLYPRLDAGQFDLLIARTWQPQDLEGIDQTVLLTEPLVVIAGRNHPLAKMEQIDWTEAVGWPWILPQPDSVARRAVDAMFAERGVTPPGNTISSLSLSLNLELLQQMPTLGMFPQSLAKAHVARGDLVVLPLDTGDFLSEARCFWKTGAPQNNSAFALFMQCLSQVSERG</sequence>
<dbReference type="PANTHER" id="PTHR30419:SF8">
    <property type="entry name" value="NITROGEN ASSIMILATION TRANSCRIPTIONAL ACTIVATOR-RELATED"/>
    <property type="match status" value="1"/>
</dbReference>
<dbReference type="Pfam" id="PF00126">
    <property type="entry name" value="HTH_1"/>
    <property type="match status" value="1"/>
</dbReference>
<accession>A0ABY2X8L0</accession>
<feature type="domain" description="HTH lysR-type" evidence="5">
    <location>
        <begin position="13"/>
        <end position="70"/>
    </location>
</feature>
<dbReference type="PRINTS" id="PR00039">
    <property type="entry name" value="HTHLYSR"/>
</dbReference>
<dbReference type="Gene3D" id="3.40.190.10">
    <property type="entry name" value="Periplasmic binding protein-like II"/>
    <property type="match status" value="2"/>
</dbReference>
<name>A0ABY2X8L0_9RHOB</name>
<evidence type="ECO:0000256" key="4">
    <source>
        <dbReference type="ARBA" id="ARBA00023163"/>
    </source>
</evidence>
<dbReference type="PANTHER" id="PTHR30419">
    <property type="entry name" value="HTH-TYPE TRANSCRIPTIONAL REGULATOR YBHD"/>
    <property type="match status" value="1"/>
</dbReference>
<dbReference type="SUPFAM" id="SSF53850">
    <property type="entry name" value="Periplasmic binding protein-like II"/>
    <property type="match status" value="1"/>
</dbReference>
<gene>
    <name evidence="6" type="ORF">FGK64_07885</name>
</gene>
<evidence type="ECO:0000259" key="5">
    <source>
        <dbReference type="PROSITE" id="PS50931"/>
    </source>
</evidence>
<dbReference type="RefSeq" id="WP_138863271.1">
    <property type="nucleotide sequence ID" value="NZ_VCPC01000002.1"/>
</dbReference>